<keyword evidence="2" id="KW-1185">Reference proteome</keyword>
<sequence length="79" mass="8997">MLSTTLIRYFRPSASTPVTSPEAEMDVAHALQSPRKFTSVRARPSERESLLQRYSIYFLLIMCPDQLQGPTDPRDLVVN</sequence>
<protein>
    <submittedName>
        <fullName evidence="1">Uncharacterized protein</fullName>
    </submittedName>
</protein>
<dbReference type="EMBL" id="BGZK01001794">
    <property type="protein sequence ID" value="GBP86424.1"/>
    <property type="molecule type" value="Genomic_DNA"/>
</dbReference>
<accession>A0A4C1ZH35</accession>
<evidence type="ECO:0000313" key="1">
    <source>
        <dbReference type="EMBL" id="GBP86424.1"/>
    </source>
</evidence>
<organism evidence="1 2">
    <name type="scientific">Eumeta variegata</name>
    <name type="common">Bagworm moth</name>
    <name type="synonym">Eumeta japonica</name>
    <dbReference type="NCBI Taxonomy" id="151549"/>
    <lineage>
        <taxon>Eukaryota</taxon>
        <taxon>Metazoa</taxon>
        <taxon>Ecdysozoa</taxon>
        <taxon>Arthropoda</taxon>
        <taxon>Hexapoda</taxon>
        <taxon>Insecta</taxon>
        <taxon>Pterygota</taxon>
        <taxon>Neoptera</taxon>
        <taxon>Endopterygota</taxon>
        <taxon>Lepidoptera</taxon>
        <taxon>Glossata</taxon>
        <taxon>Ditrysia</taxon>
        <taxon>Tineoidea</taxon>
        <taxon>Psychidae</taxon>
        <taxon>Oiketicinae</taxon>
        <taxon>Eumeta</taxon>
    </lineage>
</organism>
<dbReference type="AlphaFoldDB" id="A0A4C1ZH35"/>
<comment type="caution">
    <text evidence="1">The sequence shown here is derived from an EMBL/GenBank/DDBJ whole genome shotgun (WGS) entry which is preliminary data.</text>
</comment>
<name>A0A4C1ZH35_EUMVA</name>
<evidence type="ECO:0000313" key="2">
    <source>
        <dbReference type="Proteomes" id="UP000299102"/>
    </source>
</evidence>
<dbReference type="Proteomes" id="UP000299102">
    <property type="component" value="Unassembled WGS sequence"/>
</dbReference>
<reference evidence="1 2" key="1">
    <citation type="journal article" date="2019" name="Commun. Biol.">
        <title>The bagworm genome reveals a unique fibroin gene that provides high tensile strength.</title>
        <authorList>
            <person name="Kono N."/>
            <person name="Nakamura H."/>
            <person name="Ohtoshi R."/>
            <person name="Tomita M."/>
            <person name="Numata K."/>
            <person name="Arakawa K."/>
        </authorList>
    </citation>
    <scope>NUCLEOTIDE SEQUENCE [LARGE SCALE GENOMIC DNA]</scope>
</reference>
<gene>
    <name evidence="1" type="ORF">EVAR_61123_1</name>
</gene>
<proteinExistence type="predicted"/>